<proteinExistence type="inferred from homology"/>
<dbReference type="NCBIfam" id="TIGR01730">
    <property type="entry name" value="RND_mfp"/>
    <property type="match status" value="1"/>
</dbReference>
<dbReference type="InterPro" id="IPR006143">
    <property type="entry name" value="RND_pump_MFP"/>
</dbReference>
<evidence type="ECO:0000259" key="4">
    <source>
        <dbReference type="Pfam" id="PF25954"/>
    </source>
</evidence>
<dbReference type="Gene3D" id="2.40.30.170">
    <property type="match status" value="1"/>
</dbReference>
<dbReference type="Pfam" id="PF25954">
    <property type="entry name" value="Beta-barrel_RND_2"/>
    <property type="match status" value="1"/>
</dbReference>
<keyword evidence="7" id="KW-1185">Reference proteome</keyword>
<keyword evidence="2" id="KW-0175">Coiled coil</keyword>
<gene>
    <name evidence="6" type="ORF">ABGN05_10735</name>
</gene>
<evidence type="ECO:0000256" key="3">
    <source>
        <dbReference type="SAM" id="SignalP"/>
    </source>
</evidence>
<dbReference type="Proteomes" id="UP001556692">
    <property type="component" value="Unassembled WGS sequence"/>
</dbReference>
<feature type="chain" id="PRO_5045807919" evidence="3">
    <location>
        <begin position="20"/>
        <end position="378"/>
    </location>
</feature>
<feature type="coiled-coil region" evidence="2">
    <location>
        <begin position="121"/>
        <end position="179"/>
    </location>
</feature>
<reference evidence="6 7" key="1">
    <citation type="submission" date="2024-05" db="EMBL/GenBank/DDBJ databases">
        <authorList>
            <person name="Jiang F."/>
        </authorList>
    </citation>
    <scope>NUCLEOTIDE SEQUENCE [LARGE SCALE GENOMIC DNA]</scope>
    <source>
        <strain evidence="6 7">LZ166</strain>
    </source>
</reference>
<comment type="similarity">
    <text evidence="1">Belongs to the membrane fusion protein (MFP) (TC 8.A.1) family.</text>
</comment>
<dbReference type="Gene3D" id="2.40.50.100">
    <property type="match status" value="1"/>
</dbReference>
<dbReference type="InterPro" id="IPR058792">
    <property type="entry name" value="Beta-barrel_RND_2"/>
</dbReference>
<evidence type="ECO:0000256" key="1">
    <source>
        <dbReference type="ARBA" id="ARBA00009477"/>
    </source>
</evidence>
<feature type="domain" description="CusB-like beta-barrel" evidence="4">
    <location>
        <begin position="218"/>
        <end position="286"/>
    </location>
</feature>
<comment type="caution">
    <text evidence="6">The sequence shown here is derived from an EMBL/GenBank/DDBJ whole genome shotgun (WGS) entry which is preliminary data.</text>
</comment>
<dbReference type="PANTHER" id="PTHR30469">
    <property type="entry name" value="MULTIDRUG RESISTANCE PROTEIN MDTA"/>
    <property type="match status" value="1"/>
</dbReference>
<dbReference type="RefSeq" id="WP_367954005.1">
    <property type="nucleotide sequence ID" value="NZ_JBDPGJ010000002.1"/>
</dbReference>
<feature type="signal peptide" evidence="3">
    <location>
        <begin position="1"/>
        <end position="19"/>
    </location>
</feature>
<evidence type="ECO:0000313" key="7">
    <source>
        <dbReference type="Proteomes" id="UP001556692"/>
    </source>
</evidence>
<protein>
    <submittedName>
        <fullName evidence="6">Efflux RND transporter periplasmic adaptor subunit</fullName>
    </submittedName>
</protein>
<organism evidence="6 7">
    <name type="scientific">Aquibium pacificus</name>
    <dbReference type="NCBI Taxonomy" id="3153579"/>
    <lineage>
        <taxon>Bacteria</taxon>
        <taxon>Pseudomonadati</taxon>
        <taxon>Pseudomonadota</taxon>
        <taxon>Alphaproteobacteria</taxon>
        <taxon>Hyphomicrobiales</taxon>
        <taxon>Phyllobacteriaceae</taxon>
        <taxon>Aquibium</taxon>
    </lineage>
</organism>
<evidence type="ECO:0000313" key="6">
    <source>
        <dbReference type="EMBL" id="MEX0406140.1"/>
    </source>
</evidence>
<feature type="domain" description="CzcB-like barrel-sandwich hybrid" evidence="5">
    <location>
        <begin position="83"/>
        <end position="206"/>
    </location>
</feature>
<name>A0ABV3SH98_9HYPH</name>
<dbReference type="Gene3D" id="1.10.287.470">
    <property type="entry name" value="Helix hairpin bin"/>
    <property type="match status" value="1"/>
</dbReference>
<keyword evidence="3" id="KW-0732">Signal</keyword>
<dbReference type="EMBL" id="JBDPGJ010000002">
    <property type="protein sequence ID" value="MEX0406140.1"/>
    <property type="molecule type" value="Genomic_DNA"/>
</dbReference>
<dbReference type="Pfam" id="PF25973">
    <property type="entry name" value="BSH_CzcB"/>
    <property type="match status" value="1"/>
</dbReference>
<accession>A0ABV3SH98</accession>
<evidence type="ECO:0000259" key="5">
    <source>
        <dbReference type="Pfam" id="PF25973"/>
    </source>
</evidence>
<dbReference type="SUPFAM" id="SSF111369">
    <property type="entry name" value="HlyD-like secretion proteins"/>
    <property type="match status" value="1"/>
</dbReference>
<evidence type="ECO:0000256" key="2">
    <source>
        <dbReference type="SAM" id="Coils"/>
    </source>
</evidence>
<sequence>MAKYRFHKMAAIVVFAASAAWIATGEFSSVGSAVSQSAEPAAETVTDEPAVAPRVVAVVTPPRIQHARAIRISGTTEANQRTKLAARTGGIIEELAVEKGSRVKKGDLILRLETEGKQAAVEMAEAMLSQRQAELDAAERLAKSGNVAKLQLDSARTGMATAQSQLEASKAELDRIEIRAPFSGLVDTVPVEAGSSLMQGAEVATILNLDPILAIGEVGEVSIGYVGVGDKADVRLVNGDSVEGTIRYISRDASTQTRTFRVEVAIPNDDASIPAGMTAEITLRAEPVDSTVLPRSVVTLSAAGDLGVRAIDGDNKVVFYPIDLVDDTPRGLVLAGIPADARIIVAGQELVTEGDVVDPKEADRATIEKLVGNLADGM</sequence>
<dbReference type="PANTHER" id="PTHR30469:SF29">
    <property type="entry name" value="BLR2860 PROTEIN"/>
    <property type="match status" value="1"/>
</dbReference>
<dbReference type="Gene3D" id="2.40.420.20">
    <property type="match status" value="1"/>
</dbReference>
<dbReference type="InterPro" id="IPR058647">
    <property type="entry name" value="BSH_CzcB-like"/>
</dbReference>